<reference evidence="4" key="2">
    <citation type="journal article" date="2022" name="Microbiol. Resour. Announc.">
        <title>Metagenome Sequencing to Explore Phylogenomics of Terrestrial Cyanobacteria.</title>
        <authorList>
            <person name="Ward R.D."/>
            <person name="Stajich J.E."/>
            <person name="Johansen J.R."/>
            <person name="Huntemann M."/>
            <person name="Clum A."/>
            <person name="Foster B."/>
            <person name="Foster B."/>
            <person name="Roux S."/>
            <person name="Palaniappan K."/>
            <person name="Varghese N."/>
            <person name="Mukherjee S."/>
            <person name="Reddy T.B.K."/>
            <person name="Daum C."/>
            <person name="Copeland A."/>
            <person name="Chen I.A."/>
            <person name="Ivanova N.N."/>
            <person name="Kyrpides N.C."/>
            <person name="Shapiro N."/>
            <person name="Eloe-Fadrosh E.A."/>
            <person name="Pietrasiak N."/>
        </authorList>
    </citation>
    <scope>NUCLEOTIDE SEQUENCE</scope>
    <source>
        <strain evidence="4">HA4357-MV3</strain>
    </source>
</reference>
<dbReference type="InterPro" id="IPR016181">
    <property type="entry name" value="Acyl_CoA_acyltransferase"/>
</dbReference>
<keyword evidence="2" id="KW-0012">Acyltransferase</keyword>
<dbReference type="PANTHER" id="PTHR43626:SF4">
    <property type="entry name" value="GCN5-RELATED N-ACETYLTRANSFERASE 2, CHLOROPLASTIC"/>
    <property type="match status" value="1"/>
</dbReference>
<dbReference type="AlphaFoldDB" id="A0A9E3HDX6"/>
<gene>
    <name evidence="4" type="ORF">KME28_27800</name>
</gene>
<dbReference type="PANTHER" id="PTHR43626">
    <property type="entry name" value="ACYL-COA N-ACYLTRANSFERASE"/>
    <property type="match status" value="1"/>
</dbReference>
<dbReference type="Gene3D" id="3.40.630.30">
    <property type="match status" value="1"/>
</dbReference>
<reference evidence="4" key="1">
    <citation type="submission" date="2021-05" db="EMBL/GenBank/DDBJ databases">
        <authorList>
            <person name="Pietrasiak N."/>
            <person name="Ward R."/>
            <person name="Stajich J.E."/>
            <person name="Kurbessoian T."/>
        </authorList>
    </citation>
    <scope>NUCLEOTIDE SEQUENCE</scope>
    <source>
        <strain evidence="4">HA4357-MV3</strain>
    </source>
</reference>
<organism evidence="4 5">
    <name type="scientific">Pelatocladus maniniholoensis HA4357-MV3</name>
    <dbReference type="NCBI Taxonomy" id="1117104"/>
    <lineage>
        <taxon>Bacteria</taxon>
        <taxon>Bacillati</taxon>
        <taxon>Cyanobacteriota</taxon>
        <taxon>Cyanophyceae</taxon>
        <taxon>Nostocales</taxon>
        <taxon>Nostocaceae</taxon>
        <taxon>Pelatocladus</taxon>
    </lineage>
</organism>
<proteinExistence type="predicted"/>
<keyword evidence="1" id="KW-0808">Transferase</keyword>
<evidence type="ECO:0000313" key="5">
    <source>
        <dbReference type="Proteomes" id="UP000813215"/>
    </source>
</evidence>
<evidence type="ECO:0000259" key="3">
    <source>
        <dbReference type="PROSITE" id="PS51186"/>
    </source>
</evidence>
<feature type="domain" description="N-acetyltransferase" evidence="3">
    <location>
        <begin position="4"/>
        <end position="136"/>
    </location>
</feature>
<dbReference type="EMBL" id="JAHHHW010000167">
    <property type="protein sequence ID" value="MBW4435407.1"/>
    <property type="molecule type" value="Genomic_DNA"/>
</dbReference>
<dbReference type="InterPro" id="IPR045039">
    <property type="entry name" value="NSI-like"/>
</dbReference>
<dbReference type="SUPFAM" id="SSF55729">
    <property type="entry name" value="Acyl-CoA N-acyltransferases (Nat)"/>
    <property type="match status" value="1"/>
</dbReference>
<accession>A0A9E3HDX6</accession>
<evidence type="ECO:0000256" key="2">
    <source>
        <dbReference type="ARBA" id="ARBA00023315"/>
    </source>
</evidence>
<dbReference type="PROSITE" id="PS51186">
    <property type="entry name" value="GNAT"/>
    <property type="match status" value="1"/>
</dbReference>
<dbReference type="CDD" id="cd04301">
    <property type="entry name" value="NAT_SF"/>
    <property type="match status" value="1"/>
</dbReference>
<dbReference type="Proteomes" id="UP000813215">
    <property type="component" value="Unassembled WGS sequence"/>
</dbReference>
<dbReference type="InterPro" id="IPR000182">
    <property type="entry name" value="GNAT_dom"/>
</dbReference>
<dbReference type="GO" id="GO:0008080">
    <property type="term" value="F:N-acetyltransferase activity"/>
    <property type="evidence" value="ECO:0007669"/>
    <property type="project" value="InterPro"/>
</dbReference>
<evidence type="ECO:0000256" key="1">
    <source>
        <dbReference type="ARBA" id="ARBA00022679"/>
    </source>
</evidence>
<name>A0A9E3HDX6_9NOST</name>
<comment type="caution">
    <text evidence="4">The sequence shown here is derived from an EMBL/GenBank/DDBJ whole genome shotgun (WGS) entry which is preliminary data.</text>
</comment>
<evidence type="ECO:0000313" key="4">
    <source>
        <dbReference type="EMBL" id="MBW4435407.1"/>
    </source>
</evidence>
<dbReference type="GO" id="GO:0005737">
    <property type="term" value="C:cytoplasm"/>
    <property type="evidence" value="ECO:0007669"/>
    <property type="project" value="TreeGrafter"/>
</dbReference>
<sequence length="136" mass="15586">MIIIYKRDLENVDWEEMKATLSQDKFDNGRSPEQLRVSFANSYATCIAYAGDRIIGTARVLSDGVCNAYIVDVWTFSPYRHQGIATTMMRTLLTELQGQHVCLFTDDTIDFYKKLGFTQKETCLELVVGNWLNNQV</sequence>
<protein>
    <submittedName>
        <fullName evidence="4">GNAT family N-acetyltransferase</fullName>
    </submittedName>
</protein>
<dbReference type="Pfam" id="PF00583">
    <property type="entry name" value="Acetyltransf_1"/>
    <property type="match status" value="1"/>
</dbReference>